<dbReference type="InterPro" id="IPR027417">
    <property type="entry name" value="P-loop_NTPase"/>
</dbReference>
<keyword evidence="3" id="KW-1185">Reference proteome</keyword>
<dbReference type="InterPro" id="IPR002611">
    <property type="entry name" value="IstB_ATP-bd"/>
</dbReference>
<dbReference type="Pfam" id="PF01695">
    <property type="entry name" value="IstB_IS21"/>
    <property type="match status" value="1"/>
</dbReference>
<reference evidence="2 3" key="1">
    <citation type="submission" date="2023-07" db="EMBL/GenBank/DDBJ databases">
        <title>Sorghum-associated microbial communities from plants grown in Nebraska, USA.</title>
        <authorList>
            <person name="Schachtman D."/>
        </authorList>
    </citation>
    <scope>NUCLEOTIDE SEQUENCE [LARGE SCALE GENOMIC DNA]</scope>
    <source>
        <strain evidence="2 3">CC523</strain>
    </source>
</reference>
<feature type="domain" description="IstB-like ATP-binding" evidence="1">
    <location>
        <begin position="2"/>
        <end position="49"/>
    </location>
</feature>
<protein>
    <submittedName>
        <fullName evidence="2">DNA replication protein DnaC</fullName>
    </submittedName>
</protein>
<comment type="caution">
    <text evidence="2">The sequence shown here is derived from an EMBL/GenBank/DDBJ whole genome shotgun (WGS) entry which is preliminary data.</text>
</comment>
<evidence type="ECO:0000259" key="1">
    <source>
        <dbReference type="Pfam" id="PF01695"/>
    </source>
</evidence>
<name>A0ABT9TKG5_PAENI</name>
<dbReference type="EMBL" id="JAUSSW010000004">
    <property type="protein sequence ID" value="MDQ0102143.1"/>
    <property type="molecule type" value="Genomic_DNA"/>
</dbReference>
<evidence type="ECO:0000313" key="2">
    <source>
        <dbReference type="EMBL" id="MDQ0102143.1"/>
    </source>
</evidence>
<gene>
    <name evidence="2" type="ORF">J2T10_001789</name>
</gene>
<dbReference type="Proteomes" id="UP001244563">
    <property type="component" value="Unassembled WGS sequence"/>
</dbReference>
<dbReference type="Gene3D" id="3.40.50.300">
    <property type="entry name" value="P-loop containing nucleotide triphosphate hydrolases"/>
    <property type="match status" value="1"/>
</dbReference>
<organism evidence="2 3">
    <name type="scientific">Paenarthrobacter nicotinovorans</name>
    <name type="common">Arthrobacter nicotinovorans</name>
    <dbReference type="NCBI Taxonomy" id="29320"/>
    <lineage>
        <taxon>Bacteria</taxon>
        <taxon>Bacillati</taxon>
        <taxon>Actinomycetota</taxon>
        <taxon>Actinomycetes</taxon>
        <taxon>Micrococcales</taxon>
        <taxon>Micrococcaceae</taxon>
        <taxon>Paenarthrobacter</taxon>
    </lineage>
</organism>
<accession>A0ABT9TKG5</accession>
<evidence type="ECO:0000313" key="3">
    <source>
        <dbReference type="Proteomes" id="UP001244563"/>
    </source>
</evidence>
<sequence>MLTNNLAFSRWGEVFSDATVAPAMIDRIVHHAEVLNLTGSSYRLRNKTRTQLQAQ</sequence>
<proteinExistence type="predicted"/>